<accession>A0A7W5DUB1</accession>
<dbReference type="Gene3D" id="2.60.40.3910">
    <property type="entry name" value="Inclusion body protein"/>
    <property type="match status" value="1"/>
</dbReference>
<dbReference type="EMBL" id="JACHYB010000002">
    <property type="protein sequence ID" value="MBB3188353.1"/>
    <property type="molecule type" value="Genomic_DNA"/>
</dbReference>
<gene>
    <name evidence="1" type="ORF">FHX64_002551</name>
</gene>
<organism evidence="1 2">
    <name type="scientific">Microbacter margulisiae</name>
    <dbReference type="NCBI Taxonomy" id="1350067"/>
    <lineage>
        <taxon>Bacteria</taxon>
        <taxon>Pseudomonadati</taxon>
        <taxon>Bacteroidota</taxon>
        <taxon>Bacteroidia</taxon>
        <taxon>Bacteroidales</taxon>
        <taxon>Porphyromonadaceae</taxon>
        <taxon>Microbacter</taxon>
    </lineage>
</organism>
<dbReference type="InterPro" id="IPR038712">
    <property type="entry name" value="PixA-like_sf"/>
</dbReference>
<proteinExistence type="predicted"/>
<evidence type="ECO:0008006" key="3">
    <source>
        <dbReference type="Google" id="ProtNLM"/>
    </source>
</evidence>
<sequence length="134" mass="15500">MRWPTSLNSYRRTDVYLVMLSPYGPIDNKKQLSDLLINPQQDYTIRWSITSFANNFNHSLFFYKVRSSWSEYDSTQVDNYLPAPGDGISTGTVTRYANQVVTVRSAITWRCSLCFQVIDNATGESIGFFKWNPF</sequence>
<name>A0A7W5DUB1_9PORP</name>
<keyword evidence="2" id="KW-1185">Reference proteome</keyword>
<dbReference type="Proteomes" id="UP000544222">
    <property type="component" value="Unassembled WGS sequence"/>
</dbReference>
<evidence type="ECO:0000313" key="1">
    <source>
        <dbReference type="EMBL" id="MBB3188353.1"/>
    </source>
</evidence>
<evidence type="ECO:0000313" key="2">
    <source>
        <dbReference type="Proteomes" id="UP000544222"/>
    </source>
</evidence>
<dbReference type="AlphaFoldDB" id="A0A7W5DUB1"/>
<reference evidence="1 2" key="1">
    <citation type="submission" date="2020-08" db="EMBL/GenBank/DDBJ databases">
        <title>Genomic Encyclopedia of Type Strains, Phase IV (KMG-IV): sequencing the most valuable type-strain genomes for metagenomic binning, comparative biology and taxonomic classification.</title>
        <authorList>
            <person name="Goeker M."/>
        </authorList>
    </citation>
    <scope>NUCLEOTIDE SEQUENCE [LARGE SCALE GENOMIC DNA]</scope>
    <source>
        <strain evidence="1 2">DSM 27471</strain>
    </source>
</reference>
<comment type="caution">
    <text evidence="1">The sequence shown here is derived from an EMBL/GenBank/DDBJ whole genome shotgun (WGS) entry which is preliminary data.</text>
</comment>
<protein>
    <recommendedName>
        <fullName evidence="3">Inclusion body protein</fullName>
    </recommendedName>
</protein>